<dbReference type="EMBL" id="CAMXCT030006715">
    <property type="protein sequence ID" value="CAL4806131.1"/>
    <property type="molecule type" value="Genomic_DNA"/>
</dbReference>
<sequence length="110" mass="12590">MEPSSLRFLGLGESLVPCRNLWSQTWTDDPPLFLRKIRGPEPTPPVPLEFQPTSPGQKERLRRLRLCTWNVLAPSYALHKSFPDVKPETLTAVVSLRSGDMTMWTSSRRQ</sequence>
<dbReference type="EMBL" id="CAMXCT020006715">
    <property type="protein sequence ID" value="CAL1172194.1"/>
    <property type="molecule type" value="Genomic_DNA"/>
</dbReference>
<reference evidence="2 3" key="2">
    <citation type="submission" date="2024-05" db="EMBL/GenBank/DDBJ databases">
        <authorList>
            <person name="Chen Y."/>
            <person name="Shah S."/>
            <person name="Dougan E. K."/>
            <person name="Thang M."/>
            <person name="Chan C."/>
        </authorList>
    </citation>
    <scope>NUCLEOTIDE SEQUENCE [LARGE SCALE GENOMIC DNA]</scope>
</reference>
<gene>
    <name evidence="1" type="ORF">C1SCF055_LOCUS43354</name>
</gene>
<evidence type="ECO:0000313" key="3">
    <source>
        <dbReference type="Proteomes" id="UP001152797"/>
    </source>
</evidence>
<protein>
    <submittedName>
        <fullName evidence="1">Uncharacterized protein</fullName>
    </submittedName>
</protein>
<evidence type="ECO:0000313" key="2">
    <source>
        <dbReference type="EMBL" id="CAL4806131.1"/>
    </source>
</evidence>
<accession>A0A9P1M451</accession>
<proteinExistence type="predicted"/>
<organism evidence="1">
    <name type="scientific">Cladocopium goreaui</name>
    <dbReference type="NCBI Taxonomy" id="2562237"/>
    <lineage>
        <taxon>Eukaryota</taxon>
        <taxon>Sar</taxon>
        <taxon>Alveolata</taxon>
        <taxon>Dinophyceae</taxon>
        <taxon>Suessiales</taxon>
        <taxon>Symbiodiniaceae</taxon>
        <taxon>Cladocopium</taxon>
    </lineage>
</organism>
<reference evidence="1" key="1">
    <citation type="submission" date="2022-10" db="EMBL/GenBank/DDBJ databases">
        <authorList>
            <person name="Chen Y."/>
            <person name="Dougan E. K."/>
            <person name="Chan C."/>
            <person name="Rhodes N."/>
            <person name="Thang M."/>
        </authorList>
    </citation>
    <scope>NUCLEOTIDE SEQUENCE</scope>
</reference>
<dbReference type="EMBL" id="CAMXCT010006715">
    <property type="protein sequence ID" value="CAI4018819.1"/>
    <property type="molecule type" value="Genomic_DNA"/>
</dbReference>
<dbReference type="Proteomes" id="UP001152797">
    <property type="component" value="Unassembled WGS sequence"/>
</dbReference>
<keyword evidence="3" id="KW-1185">Reference proteome</keyword>
<dbReference type="AlphaFoldDB" id="A0A9P1M451"/>
<name>A0A9P1M451_9DINO</name>
<comment type="caution">
    <text evidence="1">The sequence shown here is derived from an EMBL/GenBank/DDBJ whole genome shotgun (WGS) entry which is preliminary data.</text>
</comment>
<evidence type="ECO:0000313" key="1">
    <source>
        <dbReference type="EMBL" id="CAI4018819.1"/>
    </source>
</evidence>